<proteinExistence type="predicted"/>
<evidence type="ECO:0000313" key="3">
    <source>
        <dbReference type="Proteomes" id="UP001066276"/>
    </source>
</evidence>
<dbReference type="AlphaFoldDB" id="A0AAV7SIE3"/>
<gene>
    <name evidence="2" type="ORF">NDU88_004309</name>
</gene>
<reference evidence="2" key="1">
    <citation type="journal article" date="2022" name="bioRxiv">
        <title>Sequencing and chromosome-scale assembly of the giantPleurodeles waltlgenome.</title>
        <authorList>
            <person name="Brown T."/>
            <person name="Elewa A."/>
            <person name="Iarovenko S."/>
            <person name="Subramanian E."/>
            <person name="Araus A.J."/>
            <person name="Petzold A."/>
            <person name="Susuki M."/>
            <person name="Suzuki K.-i.T."/>
            <person name="Hayashi T."/>
            <person name="Toyoda A."/>
            <person name="Oliveira C."/>
            <person name="Osipova E."/>
            <person name="Leigh N.D."/>
            <person name="Simon A."/>
            <person name="Yun M.H."/>
        </authorList>
    </citation>
    <scope>NUCLEOTIDE SEQUENCE</scope>
    <source>
        <strain evidence="2">20211129_DDA</strain>
        <tissue evidence="2">Liver</tissue>
    </source>
</reference>
<keyword evidence="3" id="KW-1185">Reference proteome</keyword>
<evidence type="ECO:0000313" key="2">
    <source>
        <dbReference type="EMBL" id="KAJ1163857.1"/>
    </source>
</evidence>
<protein>
    <submittedName>
        <fullName evidence="2">Uncharacterized protein</fullName>
    </submittedName>
</protein>
<dbReference type="Proteomes" id="UP001066276">
    <property type="component" value="Chromosome 4_2"/>
</dbReference>
<comment type="caution">
    <text evidence="2">The sequence shown here is derived from an EMBL/GenBank/DDBJ whole genome shotgun (WGS) entry which is preliminary data.</text>
</comment>
<evidence type="ECO:0000256" key="1">
    <source>
        <dbReference type="SAM" id="MobiDB-lite"/>
    </source>
</evidence>
<accession>A0AAV7SIE3</accession>
<sequence length="96" mass="10017">MYTREGVGGKAAARCSRRTGLPELSHTPGSPPRSGAALALPLPRVRNQRYCVRETAGARSELTGPVSGRLSQPLPAHIMYEAAVEGAPLNPLVSGA</sequence>
<feature type="region of interest" description="Disordered" evidence="1">
    <location>
        <begin position="1"/>
        <end position="37"/>
    </location>
</feature>
<name>A0AAV7SIE3_PLEWA</name>
<organism evidence="2 3">
    <name type="scientific">Pleurodeles waltl</name>
    <name type="common">Iberian ribbed newt</name>
    <dbReference type="NCBI Taxonomy" id="8319"/>
    <lineage>
        <taxon>Eukaryota</taxon>
        <taxon>Metazoa</taxon>
        <taxon>Chordata</taxon>
        <taxon>Craniata</taxon>
        <taxon>Vertebrata</taxon>
        <taxon>Euteleostomi</taxon>
        <taxon>Amphibia</taxon>
        <taxon>Batrachia</taxon>
        <taxon>Caudata</taxon>
        <taxon>Salamandroidea</taxon>
        <taxon>Salamandridae</taxon>
        <taxon>Pleurodelinae</taxon>
        <taxon>Pleurodeles</taxon>
    </lineage>
</organism>
<dbReference type="EMBL" id="JANPWB010000008">
    <property type="protein sequence ID" value="KAJ1163857.1"/>
    <property type="molecule type" value="Genomic_DNA"/>
</dbReference>